<proteinExistence type="predicted"/>
<dbReference type="KEGG" id="goe:100904684"/>
<dbReference type="PROSITE" id="PS01187">
    <property type="entry name" value="EGF_CA"/>
    <property type="match status" value="1"/>
</dbReference>
<protein>
    <submittedName>
        <fullName evidence="5">Fibulin-1</fullName>
    </submittedName>
</protein>
<dbReference type="AlphaFoldDB" id="A0AAJ7L8C8"/>
<dbReference type="GO" id="GO:0005509">
    <property type="term" value="F:calcium ion binding"/>
    <property type="evidence" value="ECO:0007669"/>
    <property type="project" value="InterPro"/>
</dbReference>
<feature type="chain" id="PRO_5042559331" evidence="2">
    <location>
        <begin position="23"/>
        <end position="250"/>
    </location>
</feature>
<keyword evidence="2" id="KW-0732">Signal</keyword>
<dbReference type="Pfam" id="PF07645">
    <property type="entry name" value="EGF_CA"/>
    <property type="match status" value="1"/>
</dbReference>
<name>A0AAJ7L8C8_9ACAR</name>
<dbReference type="InterPro" id="IPR049883">
    <property type="entry name" value="NOTCH1_EGF-like"/>
</dbReference>
<evidence type="ECO:0000313" key="5">
    <source>
        <dbReference type="RefSeq" id="XP_018497040.1"/>
    </source>
</evidence>
<keyword evidence="1" id="KW-1015">Disulfide bond</keyword>
<dbReference type="InterPro" id="IPR018097">
    <property type="entry name" value="EGF_Ca-bd_CS"/>
</dbReference>
<evidence type="ECO:0000256" key="1">
    <source>
        <dbReference type="ARBA" id="ARBA00023157"/>
    </source>
</evidence>
<accession>A0AAJ7L8C8</accession>
<sequence>MYSKAVALSVLLSSLFHDCALGVEDDDAPVENLLPYLEQCCLLGQEFARSRHSCKAEKLAMLRNRVPVSLGLSNITCSISIASCCEETLEREIHCDQGVKSASAEATCSYQTDLTARACCNWCRAGLKRERLKMSCDELPPEIPLLAREAYMSCCQGSKSPKIKKKCGPNDCSNTSLTTCIDPIERCTYDDQNCHYRCVDSAVSCGVGFQIDEYGRCNDIDECALRTHSCGPQEICQNVYGTYNCKPCNC</sequence>
<feature type="domain" description="NOTCH1 EGF-like calcium-binding" evidence="3">
    <location>
        <begin position="219"/>
        <end position="249"/>
    </location>
</feature>
<dbReference type="Proteomes" id="UP000694867">
    <property type="component" value="Unplaced"/>
</dbReference>
<evidence type="ECO:0000313" key="4">
    <source>
        <dbReference type="Proteomes" id="UP000694867"/>
    </source>
</evidence>
<dbReference type="GeneID" id="100904684"/>
<evidence type="ECO:0000259" key="3">
    <source>
        <dbReference type="Pfam" id="PF07645"/>
    </source>
</evidence>
<reference evidence="5" key="1">
    <citation type="submission" date="2025-08" db="UniProtKB">
        <authorList>
            <consortium name="RefSeq"/>
        </authorList>
    </citation>
    <scope>IDENTIFICATION</scope>
</reference>
<feature type="signal peptide" evidence="2">
    <location>
        <begin position="1"/>
        <end position="22"/>
    </location>
</feature>
<organism evidence="4 5">
    <name type="scientific">Galendromus occidentalis</name>
    <name type="common">western predatory mite</name>
    <dbReference type="NCBI Taxonomy" id="34638"/>
    <lineage>
        <taxon>Eukaryota</taxon>
        <taxon>Metazoa</taxon>
        <taxon>Ecdysozoa</taxon>
        <taxon>Arthropoda</taxon>
        <taxon>Chelicerata</taxon>
        <taxon>Arachnida</taxon>
        <taxon>Acari</taxon>
        <taxon>Parasitiformes</taxon>
        <taxon>Mesostigmata</taxon>
        <taxon>Gamasina</taxon>
        <taxon>Phytoseioidea</taxon>
        <taxon>Phytoseiidae</taxon>
        <taxon>Typhlodrominae</taxon>
        <taxon>Galendromus</taxon>
    </lineage>
</organism>
<dbReference type="RefSeq" id="XP_018497040.1">
    <property type="nucleotide sequence ID" value="XM_018641524.1"/>
</dbReference>
<evidence type="ECO:0000256" key="2">
    <source>
        <dbReference type="SAM" id="SignalP"/>
    </source>
</evidence>
<keyword evidence="4" id="KW-1185">Reference proteome</keyword>
<gene>
    <name evidence="5" type="primary">LOC100904684</name>
</gene>
<dbReference type="Gene3D" id="2.10.25.10">
    <property type="entry name" value="Laminin"/>
    <property type="match status" value="1"/>
</dbReference>